<reference evidence="16" key="6">
    <citation type="submission" date="2019-03" db="EMBL/GenBank/DDBJ databases">
        <authorList>
            <person name="Ashton P.M."/>
            <person name="Dallman T."/>
            <person name="Nair S."/>
            <person name="De Pinna E."/>
            <person name="Peters T."/>
            <person name="Grant K."/>
        </authorList>
    </citation>
    <scope>NUCLEOTIDE SEQUENCE</scope>
    <source>
        <strain evidence="10">152447</strain>
        <strain evidence="12">178634</strain>
        <strain evidence="7">178666</strain>
        <strain evidence="4">208936</strain>
        <strain evidence="2">240168</strain>
        <strain evidence="9">250819</strain>
        <strain evidence="23">344039</strain>
        <strain evidence="26">352129</strain>
        <strain evidence="16">365830</strain>
        <strain evidence="24">369915</strain>
        <strain evidence="8">423873</strain>
        <strain evidence="5">428140</strain>
        <strain evidence="11">488730</strain>
        <strain evidence="6">535271</strain>
        <strain evidence="14">676364</strain>
        <strain evidence="15">689000</strain>
        <strain evidence="3">741041</strain>
    </source>
</reference>
<reference evidence="27" key="1">
    <citation type="journal article" date="2018" name="Genome Biol.">
        <title>SKESA: strategic k-mer extension for scrupulous assemblies.</title>
        <authorList>
            <person name="Souvorov A."/>
            <person name="Agarwala R."/>
            <person name="Lipman D.J."/>
        </authorList>
    </citation>
    <scope>NUCLEOTIDE SEQUENCE</scope>
    <source>
        <strain evidence="49">09-3426</strain>
        <strain evidence="62">09-4364</strain>
        <strain evidence="73">10-0327</strain>
        <strain evidence="68">10-7240</strain>
        <strain evidence="66">10-7243</strain>
        <strain evidence="64">11-4642</strain>
        <strain evidence="67">11-5588</strain>
        <strain evidence="69">12-3191</strain>
        <strain evidence="70">12-3284</strain>
        <strain evidence="71">12-8479</strain>
        <strain evidence="65">13-0431</strain>
        <strain evidence="74">13-2460</strain>
        <strain evidence="63">13-5657</strain>
        <strain evidence="50">CE06.035</strain>
        <strain evidence="72">Salm201708953</strain>
        <strain evidence="27">Salmonella enterica</strain>
        <strain evidence="53">Sam_3440b185-6731-4f40-abe7-826e6475c527</strain>
        <strain evidence="54">Sam_5f569ebd-755b-4147-8429-4678b9c250cc</strain>
        <strain evidence="52">Sam_8b55db79-2e89-45d5-a9a1-8092f0a17964</strain>
        <strain evidence="51">Sam_997f2e98-28ae-496a-bdd7-14b549d092b4</strain>
    </source>
</reference>
<name>A0A2T9HT89_SALET</name>
<dbReference type="EMBL" id="DAAQXF010000240">
    <property type="protein sequence ID" value="HAE1239768.1"/>
    <property type="molecule type" value="Genomic_DNA"/>
</dbReference>
<dbReference type="EMBL" id="AALOGT010000021">
    <property type="protein sequence ID" value="EDB6499436.1"/>
    <property type="molecule type" value="Genomic_DNA"/>
</dbReference>
<evidence type="ECO:0000313" key="62">
    <source>
        <dbReference type="EMBL" id="HAE3639910.1"/>
    </source>
</evidence>
<dbReference type="EMBL" id="DAARZX010000003">
    <property type="protein sequence ID" value="HAE4618085.1"/>
    <property type="molecule type" value="Genomic_DNA"/>
</dbReference>
<evidence type="ECO:0000313" key="76">
    <source>
        <dbReference type="Proteomes" id="UP000245147"/>
    </source>
</evidence>
<sequence>MKLNINRSYRYDKDTLQLTEVINPQDESYRDLQDNNQVENVIRSVAVNRKNWLFAGSSEVSQRAAAIMSLLVTARMTGINPHQLLHNVLMRLPQ</sequence>
<dbReference type="EMBL" id="DAASLH010000199">
    <property type="protein sequence ID" value="HAE5975971.1"/>
    <property type="molecule type" value="Genomic_DNA"/>
</dbReference>
<evidence type="ECO:0000313" key="4">
    <source>
        <dbReference type="EMBL" id="EBQ8900538.1"/>
    </source>
</evidence>
<dbReference type="EMBL" id="DAAWFY010000003">
    <property type="protein sequence ID" value="HAF7732328.1"/>
    <property type="molecule type" value="Genomic_DNA"/>
</dbReference>
<reference evidence="19" key="5">
    <citation type="submission" date="2018-07" db="EMBL/GenBank/DDBJ databases">
        <authorList>
            <consortium name="GenomeTrakr network: Whole genome sequencing for foodborne pathogen traceback"/>
        </authorList>
    </citation>
    <scope>NUCLEOTIDE SEQUENCE</scope>
    <source>
        <strain evidence="20">ADRDL-16-8871</strain>
        <strain evidence="19">FDA00004800</strain>
    </source>
</reference>
<dbReference type="EMBL" id="DAAQLP010000003">
    <property type="protein sequence ID" value="HAD9845991.1"/>
    <property type="molecule type" value="Genomic_DNA"/>
</dbReference>
<dbReference type="EMBL" id="DAARAJ010000036">
    <property type="protein sequence ID" value="HAE1642369.1"/>
    <property type="molecule type" value="Genomic_DNA"/>
</dbReference>
<accession>A0A2T9HT89</accession>
<dbReference type="EMBL" id="DAAGUG010000171">
    <property type="protein sequence ID" value="HAB4592342.1"/>
    <property type="molecule type" value="Genomic_DNA"/>
</dbReference>
<dbReference type="EMBL" id="DAAGXT010000003">
    <property type="protein sequence ID" value="HAB5020758.1"/>
    <property type="molecule type" value="Genomic_DNA"/>
</dbReference>
<dbReference type="EMBL" id="AAKRAK010000002">
    <property type="protein sequence ID" value="ECU7931177.1"/>
    <property type="molecule type" value="Genomic_DNA"/>
</dbReference>
<dbReference type="EMBL" id="DAAPXI010000003">
    <property type="protein sequence ID" value="HAD8174645.1"/>
    <property type="molecule type" value="Genomic_DNA"/>
</dbReference>
<evidence type="ECO:0000313" key="68">
    <source>
        <dbReference type="EMBL" id="HAE9390963.1"/>
    </source>
</evidence>
<evidence type="ECO:0000313" key="28">
    <source>
        <dbReference type="EMBL" id="HAB1570145.1"/>
    </source>
</evidence>
<dbReference type="EMBL" id="DAARRM010000134">
    <property type="protein sequence ID" value="HAE3639910.1"/>
    <property type="molecule type" value="Genomic_DNA"/>
</dbReference>
<dbReference type="EMBL" id="AAHMZR010000022">
    <property type="protein sequence ID" value="EBY0576608.1"/>
    <property type="molecule type" value="Genomic_DNA"/>
</dbReference>
<evidence type="ECO:0000313" key="40">
    <source>
        <dbReference type="EMBL" id="HAB4592342.1"/>
    </source>
</evidence>
<evidence type="ECO:0000313" key="75">
    <source>
        <dbReference type="EMBL" id="PVL87152.1"/>
    </source>
</evidence>
<dbReference type="EMBL" id="DAAQWY010000009">
    <property type="protein sequence ID" value="HAE1219678.1"/>
    <property type="molecule type" value="Genomic_DNA"/>
</dbReference>
<evidence type="ECO:0000313" key="72">
    <source>
        <dbReference type="EMBL" id="HAF7241847.1"/>
    </source>
</evidence>
<dbReference type="EMBL" id="DAASXW010000004">
    <property type="protein sequence ID" value="HAE7503517.1"/>
    <property type="molecule type" value="Genomic_DNA"/>
</dbReference>
<dbReference type="EMBL" id="AAMIHC010000002">
    <property type="protein sequence ID" value="EDH6339203.1"/>
    <property type="molecule type" value="Genomic_DNA"/>
</dbReference>
<evidence type="ECO:0000313" key="73">
    <source>
        <dbReference type="EMBL" id="HAF7548812.1"/>
    </source>
</evidence>
<evidence type="ECO:0000313" key="66">
    <source>
        <dbReference type="EMBL" id="HAE7503517.1"/>
    </source>
</evidence>
<dbReference type="EMBL" id="AAMEPF010000003">
    <property type="protein sequence ID" value="EDG5620777.1"/>
    <property type="molecule type" value="Genomic_DNA"/>
</dbReference>
<evidence type="ECO:0000313" key="51">
    <source>
        <dbReference type="EMBL" id="HAD9845991.1"/>
    </source>
</evidence>
<dbReference type="EMBL" id="DAAQXW010000001">
    <property type="protein sequence ID" value="HAE1320472.1"/>
    <property type="molecule type" value="Genomic_DNA"/>
</dbReference>
<evidence type="ECO:0000313" key="48">
    <source>
        <dbReference type="EMBL" id="HAB6236352.1"/>
    </source>
</evidence>
<dbReference type="EMBL" id="AAFIKO010000030">
    <property type="protein sequence ID" value="EBG3095309.1"/>
    <property type="molecule type" value="Genomic_DNA"/>
</dbReference>
<evidence type="ECO:0000313" key="49">
    <source>
        <dbReference type="EMBL" id="HAC6811207.1"/>
    </source>
</evidence>
<evidence type="ECO:0000313" key="23">
    <source>
        <dbReference type="EMBL" id="EDH5700271.1"/>
    </source>
</evidence>
<evidence type="ECO:0000313" key="46">
    <source>
        <dbReference type="EMBL" id="HAB5768857.1"/>
    </source>
</evidence>
<dbReference type="EMBL" id="DAAHFX010000003">
    <property type="protein sequence ID" value="HAB5939613.1"/>
    <property type="molecule type" value="Genomic_DNA"/>
</dbReference>
<protein>
    <submittedName>
        <fullName evidence="2 14">Transposase</fullName>
    </submittedName>
</protein>
<evidence type="ECO:0000313" key="59">
    <source>
        <dbReference type="EMBL" id="HAE1459064.1"/>
    </source>
</evidence>
<reference evidence="17" key="3">
    <citation type="submission" date="2018-07" db="EMBL/GenBank/DDBJ databases">
        <authorList>
            <consortium name="NARMS: The National Antimicrobial Resistance Monitoring System"/>
        </authorList>
    </citation>
    <scope>NUCLEOTIDE SEQUENCE</scope>
    <source>
        <strain evidence="17">CVM N57313F</strain>
        <strain evidence="13">FSIS11815297</strain>
        <strain evidence="18">FSIS1607168</strain>
    </source>
</reference>
<dbReference type="InterPro" id="IPR052344">
    <property type="entry name" value="Transposase-related"/>
</dbReference>
<evidence type="ECO:0000313" key="50">
    <source>
        <dbReference type="EMBL" id="HAD8174645.1"/>
    </source>
</evidence>
<dbReference type="EMBL" id="DAAWBV010000059">
    <property type="protein sequence ID" value="HAF7241847.1"/>
    <property type="molecule type" value="Genomic_DNA"/>
</dbReference>
<evidence type="ECO:0000313" key="25">
    <source>
        <dbReference type="EMBL" id="EDH7247714.1"/>
    </source>
</evidence>
<dbReference type="EMBL" id="DAAHEN010000003">
    <property type="protein sequence ID" value="HAB5768857.1"/>
    <property type="molecule type" value="Genomic_DNA"/>
</dbReference>
<evidence type="ECO:0000313" key="17">
    <source>
        <dbReference type="EMBL" id="ECT6085369.1"/>
    </source>
</evidence>
<dbReference type="EMBL" id="AAGUBV010000047">
    <property type="protein sequence ID" value="EBR9966381.1"/>
    <property type="molecule type" value="Genomic_DNA"/>
</dbReference>
<dbReference type="PANTHER" id="PTHR33678:SF1">
    <property type="entry name" value="BLL1576 PROTEIN"/>
    <property type="match status" value="1"/>
</dbReference>
<evidence type="ECO:0000313" key="32">
    <source>
        <dbReference type="EMBL" id="HAB1882478.1"/>
    </source>
</evidence>
<reference evidence="21" key="4">
    <citation type="submission" date="2018-07" db="EMBL/GenBank/DDBJ databases">
        <authorList>
            <consortium name="PulseNet: The National Subtyping Network for Foodborne Disease Surveillance"/>
            <person name="Tarr C.L."/>
            <person name="Trees E."/>
            <person name="Katz L.S."/>
            <person name="Carleton-Romer H.A."/>
            <person name="Stroika S."/>
            <person name="Kucerova Z."/>
            <person name="Roache K.F."/>
            <person name="Sabol A.L."/>
            <person name="Besser J."/>
            <person name="Gerner-Smidt P."/>
        </authorList>
    </citation>
    <scope>NUCLEOTIDE SEQUENCE</scope>
    <source>
        <strain evidence="21">PNUSAS011306</strain>
        <strain evidence="22">PNUSAS011364</strain>
        <strain evidence="25">PNUSAS013764</strain>
    </source>
</reference>
<reference evidence="27" key="7">
    <citation type="submission" date="2019-10" db="EMBL/GenBank/DDBJ databases">
        <authorList>
            <consortium name="NCBI Pathogen Detection Project"/>
        </authorList>
    </citation>
    <scope>NUCLEOTIDE SEQUENCE</scope>
    <source>
        <strain evidence="49">09-3426</strain>
        <strain evidence="62">09-4364</strain>
        <strain evidence="73">10-0327</strain>
        <strain evidence="68">10-7240</strain>
        <strain evidence="66">10-7243</strain>
        <strain evidence="64">11-4642</strain>
        <strain evidence="67">11-5588</strain>
        <strain evidence="69">12-3191</strain>
        <strain evidence="70">12-3284</strain>
        <strain evidence="71">12-8479</strain>
        <strain evidence="65">13-0431</strain>
        <strain evidence="74">13-2460</strain>
        <strain evidence="63">13-5657</strain>
        <strain evidence="50">CE06.035</strain>
        <strain evidence="72">Salm201708953</strain>
        <strain evidence="27">Salmonella enterica</strain>
        <strain evidence="53">Sam_3440b185-6731-4f40-abe7-826e6475c527</strain>
        <strain evidence="54">Sam_5f569ebd-755b-4147-8429-4678b9c250cc</strain>
        <strain evidence="52">Sam_8b55db79-2e89-45d5-a9a1-8092f0a17964</strain>
        <strain evidence="51">Sam_997f2e98-28ae-496a-bdd7-14b549d092b4</strain>
    </source>
</reference>
<dbReference type="EMBL" id="AAHYCG010000038">
    <property type="protein sequence ID" value="ECB6028946.1"/>
    <property type="molecule type" value="Genomic_DNA"/>
</dbReference>
<feature type="domain" description="Transposase IS66 central" evidence="1">
    <location>
        <begin position="34"/>
        <end position="59"/>
    </location>
</feature>
<evidence type="ECO:0000313" key="21">
    <source>
        <dbReference type="EMBL" id="EDG5620777.1"/>
    </source>
</evidence>
<evidence type="ECO:0000313" key="13">
    <source>
        <dbReference type="EMBL" id="EBZ7016579.1"/>
    </source>
</evidence>
<dbReference type="EMBL" id="AAFGSL010000034">
    <property type="protein sequence ID" value="EBF7616719.1"/>
    <property type="molecule type" value="Genomic_DNA"/>
</dbReference>
<dbReference type="EMBL" id="DAAHBC010000166">
    <property type="protein sequence ID" value="HAB5385918.1"/>
    <property type="molecule type" value="Genomic_DNA"/>
</dbReference>
<evidence type="ECO:0000313" key="15">
    <source>
        <dbReference type="EMBL" id="ECB6028946.1"/>
    </source>
</evidence>
<evidence type="ECO:0000313" key="14">
    <source>
        <dbReference type="EMBL" id="ECB2571252.1"/>
    </source>
</evidence>
<dbReference type="EMBL" id="DAARAH010000061">
    <property type="protein sequence ID" value="HAE1606410.1"/>
    <property type="molecule type" value="Genomic_DNA"/>
</dbReference>
<dbReference type="EMBL" id="AAMJGE010000001">
    <property type="protein sequence ID" value="EDH9228204.1"/>
    <property type="molecule type" value="Genomic_DNA"/>
</dbReference>
<dbReference type="Pfam" id="PF03050">
    <property type="entry name" value="DDE_Tnp_IS66"/>
    <property type="match status" value="1"/>
</dbReference>
<dbReference type="EMBL" id="DAATZW010000122">
    <property type="protein sequence ID" value="HAF0793306.1"/>
    <property type="molecule type" value="Genomic_DNA"/>
</dbReference>
<evidence type="ECO:0000313" key="9">
    <source>
        <dbReference type="EMBL" id="EBU7987123.1"/>
    </source>
</evidence>
<evidence type="ECO:0000313" key="20">
    <source>
        <dbReference type="EMBL" id="EDC9468374.1"/>
    </source>
</evidence>
<dbReference type="EMBL" id="DAAGZR010000081">
    <property type="protein sequence ID" value="HAB5213247.1"/>
    <property type="molecule type" value="Genomic_DNA"/>
</dbReference>
<dbReference type="EMBL" id="DAAUAP010000105">
    <property type="protein sequence ID" value="HAF0892939.1"/>
    <property type="molecule type" value="Genomic_DNA"/>
</dbReference>
<evidence type="ECO:0000313" key="41">
    <source>
        <dbReference type="EMBL" id="HAB4790031.1"/>
    </source>
</evidence>
<dbReference type="EMBL" id="DAAGOV010000004">
    <property type="protein sequence ID" value="HAB3946063.1"/>
    <property type="molecule type" value="Genomic_DNA"/>
</dbReference>
<dbReference type="EMBL" id="DAAFWC010000020">
    <property type="protein sequence ID" value="HAB1710652.1"/>
    <property type="molecule type" value="Genomic_DNA"/>
</dbReference>
<dbReference type="EMBL" id="DAAQOM010000003">
    <property type="protein sequence ID" value="HAE0205352.1"/>
    <property type="molecule type" value="Genomic_DNA"/>
</dbReference>
<evidence type="ECO:0000313" key="5">
    <source>
        <dbReference type="EMBL" id="EBR0143648.1"/>
    </source>
</evidence>
<dbReference type="EMBL" id="DAARAE010000217">
    <property type="protein sequence ID" value="HAE1459064.1"/>
    <property type="molecule type" value="Genomic_DNA"/>
</dbReference>
<evidence type="ECO:0000313" key="29">
    <source>
        <dbReference type="EMBL" id="HAB1710652.1"/>
    </source>
</evidence>
<evidence type="ECO:0000313" key="47">
    <source>
        <dbReference type="EMBL" id="HAB5939613.1"/>
    </source>
</evidence>
<evidence type="ECO:0000313" key="58">
    <source>
        <dbReference type="EMBL" id="HAE1373356.1"/>
    </source>
</evidence>
<evidence type="ECO:0000259" key="1">
    <source>
        <dbReference type="Pfam" id="PF03050"/>
    </source>
</evidence>
<dbReference type="EMBL" id="DAAFYT010000106">
    <property type="protein sequence ID" value="HAB2061347.1"/>
    <property type="molecule type" value="Genomic_DNA"/>
</dbReference>
<evidence type="ECO:0000313" key="39">
    <source>
        <dbReference type="EMBL" id="HAB4368616.1"/>
    </source>
</evidence>
<dbReference type="EMBL" id="QDOG01000023">
    <property type="protein sequence ID" value="PVL87152.1"/>
    <property type="molecule type" value="Genomic_DNA"/>
</dbReference>
<dbReference type="EMBL" id="AAHNKL010000039">
    <property type="protein sequence ID" value="EBY1991948.1"/>
    <property type="molecule type" value="Genomic_DNA"/>
</dbReference>
<dbReference type="EMBL" id="AAKNHU010000024">
    <property type="protein sequence ID" value="ECT6085369.1"/>
    <property type="molecule type" value="Genomic_DNA"/>
</dbReference>
<dbReference type="EMBL" id="DAAMIM010000011">
    <property type="protein sequence ID" value="HAC6811207.1"/>
    <property type="molecule type" value="Genomic_DNA"/>
</dbReference>
<evidence type="ECO:0000313" key="74">
    <source>
        <dbReference type="EMBL" id="HAF7732328.1"/>
    </source>
</evidence>
<dbReference type="EMBL" id="AAHYFF010000011">
    <property type="protein sequence ID" value="ECB6379950.1"/>
    <property type="molecule type" value="Genomic_DNA"/>
</dbReference>
<dbReference type="EMBL" id="DAATOG010000001">
    <property type="protein sequence ID" value="HAE9390963.1"/>
    <property type="molecule type" value="Genomic_DNA"/>
</dbReference>
<evidence type="ECO:0000313" key="71">
    <source>
        <dbReference type="EMBL" id="HAF0892939.1"/>
    </source>
</evidence>
<evidence type="ECO:0000313" key="33">
    <source>
        <dbReference type="EMBL" id="HAB2061347.1"/>
    </source>
</evidence>
<dbReference type="Proteomes" id="UP000245147">
    <property type="component" value="Unassembled WGS sequence"/>
</dbReference>
<evidence type="ECO:0000313" key="6">
    <source>
        <dbReference type="EMBL" id="EBR8144026.1"/>
    </source>
</evidence>
<dbReference type="EMBL" id="DAAGSJ010000059">
    <property type="protein sequence ID" value="HAB4368616.1"/>
    <property type="molecule type" value="Genomic_DNA"/>
</dbReference>
<evidence type="ECO:0000313" key="27">
    <source>
        <dbReference type="EMBL" id="HAB1023139.1"/>
    </source>
</evidence>
<dbReference type="InterPro" id="IPR004291">
    <property type="entry name" value="Transposase_IS66_central"/>
</dbReference>
<evidence type="ECO:0000313" key="11">
    <source>
        <dbReference type="EMBL" id="EBY1991948.1"/>
    </source>
</evidence>
<dbReference type="PANTHER" id="PTHR33678">
    <property type="entry name" value="BLL1576 PROTEIN"/>
    <property type="match status" value="1"/>
</dbReference>
<evidence type="ECO:0000313" key="43">
    <source>
        <dbReference type="EMBL" id="HAB5213247.1"/>
    </source>
</evidence>
<dbReference type="AlphaFoldDB" id="A0A2T9HT89"/>
<evidence type="ECO:0000313" key="70">
    <source>
        <dbReference type="EMBL" id="HAF0793306.1"/>
    </source>
</evidence>
<dbReference type="EMBL" id="AAHWZL010000030">
    <property type="protein sequence ID" value="ECB2571252.1"/>
    <property type="molecule type" value="Genomic_DNA"/>
</dbReference>
<evidence type="ECO:0000313" key="54">
    <source>
        <dbReference type="EMBL" id="HAE0448426.1"/>
    </source>
</evidence>
<dbReference type="EMBL" id="DAAQYH010000054">
    <property type="protein sequence ID" value="HAE1373356.1"/>
    <property type="molecule type" value="Genomic_DNA"/>
</dbReference>
<evidence type="ECO:0000313" key="37">
    <source>
        <dbReference type="EMBL" id="HAB3746074.1"/>
    </source>
</evidence>
<dbReference type="EMBL" id="DAAFPI010000044">
    <property type="protein sequence ID" value="HAB1023139.1"/>
    <property type="molecule type" value="Genomic_DNA"/>
</dbReference>
<gene>
    <name evidence="17" type="ORF">A3Z75_17985</name>
    <name evidence="19" type="ORF">AL996_22395</name>
    <name evidence="22" type="ORF">B7643_12330</name>
    <name evidence="21" type="ORF">B7S77_09480</name>
    <name evidence="18" type="ORF">BEI99_04870</name>
    <name evidence="20" type="ORF">BH418_16945</name>
    <name evidence="75" type="ORF">C4792_23740</name>
    <name evidence="23" type="ORF">CB179_02280</name>
    <name evidence="24" type="ORF">CB381_04660</name>
    <name evidence="25" type="ORF">CBN47_22220</name>
    <name evidence="26" type="ORF">CC399_01950</name>
    <name evidence="12" type="ORF">D5800_22065</name>
    <name evidence="2" type="ORF">DEM85_22720</name>
    <name evidence="4" type="ORF">DKS77_06975</name>
    <name evidence="9" type="ORF">DLB38_20570</name>
    <name evidence="6" type="ORF">DN360_22985</name>
    <name evidence="5" type="ORF">DNV88_19080</name>
    <name evidence="7" type="ORF">DTG92_23095</name>
    <name evidence="8" type="ORF">DTV28_02005</name>
    <name evidence="11" type="ORF">DU232_23600</name>
    <name evidence="10" type="ORF">DUR08_16825</name>
    <name evidence="16" type="ORF">E0T08_10880</name>
    <name evidence="13" type="ORF">EEQ47_04760</name>
    <name evidence="14" type="ORF">EVU59_21650</name>
    <name evidence="15" type="ORF">EZX27_22840</name>
    <name evidence="3" type="ORF">FIR09_19405</name>
    <name evidence="49" type="ORF">G0D82_14885</name>
    <name evidence="50" type="ORF">G1157_09675</name>
    <name evidence="53" type="ORF">G2167_08730</name>
    <name evidence="51" type="ORF">G2187_09295</name>
    <name evidence="54" type="ORF">G2192_07125</name>
    <name evidence="52" type="ORF">G2213_09690</name>
    <name evidence="55" type="ORF">G2913_16280</name>
    <name evidence="56" type="ORF">G2953_22815</name>
    <name evidence="60" type="ORF">G2960_22260</name>
    <name evidence="57" type="ORF">G2966_01945</name>
    <name evidence="61" type="ORF">G2970_22640</name>
    <name evidence="58" type="ORF">G2990_22040</name>
    <name evidence="62" type="ORF">G3980_004590</name>
    <name evidence="59" type="ORF">G3A30_22080</name>
    <name evidence="63" type="ORF">G4D20_001760</name>
    <name evidence="64" type="ORF">G4I51_004577</name>
    <name evidence="65" type="ORF">G4K93_001771</name>
    <name evidence="66" type="ORF">G4P07_001804</name>
    <name evidence="67" type="ORF">G4P20_003868</name>
    <name evidence="68" type="ORF">G4Y13_000394</name>
    <name evidence="73" type="ORF">G9257_004295</name>
    <name evidence="74" type="ORF">G9336_001770</name>
    <name evidence="70" type="ORF">G9C35_004687</name>
    <name evidence="69" type="ORF">G9C70_004483</name>
    <name evidence="71" type="ORF">G9G25_004929</name>
    <name evidence="72" type="ORF">G9X09_004465</name>
    <name evidence="42" type="ORF">GB020_07675</name>
    <name evidence="43" type="ORF">GB178_21935</name>
    <name evidence="35" type="ORF">GB182_09045</name>
    <name evidence="44" type="ORF">GB193_22580</name>
    <name evidence="47" type="ORF">GB352_09040</name>
    <name evidence="34" type="ORF">GB356_09040</name>
    <name evidence="31" type="ORF">GB388_23140</name>
    <name evidence="48" type="ORF">GB394_09040</name>
    <name evidence="29" type="ORF">GB423_21560</name>
    <name evidence="39" type="ORF">GB430_21835</name>
    <name evidence="37" type="ORF">GB441_20580</name>
    <name evidence="38" type="ORF">GB481_11315</name>
    <name evidence="33" type="ORF">GB613_22325</name>
    <name evidence="45" type="ORF">GBR77_06575</name>
    <name evidence="46" type="ORF">GBS17_07675</name>
    <name evidence="36" type="ORF">GBV99_19610</name>
    <name evidence="28" type="ORF">GBX08_09035</name>
    <name evidence="27" type="ORF">GBX75_22485</name>
    <name evidence="30" type="ORF">GBY12_09025</name>
    <name evidence="32" type="ORF">GBY78_09200</name>
    <name evidence="40" type="ORF">GBZ43_22430</name>
    <name evidence="41" type="ORF">GBZ56_23705</name>
</gene>
<dbReference type="EMBL" id="AAMIOU010000074">
    <property type="protein sequence ID" value="EDH7247714.1"/>
    <property type="molecule type" value="Genomic_DNA"/>
</dbReference>
<evidence type="ECO:0000313" key="64">
    <source>
        <dbReference type="EMBL" id="HAE5975971.1"/>
    </source>
</evidence>
<evidence type="ECO:0000313" key="67">
    <source>
        <dbReference type="EMBL" id="HAE7559643.1"/>
    </source>
</evidence>
<dbReference type="EMBL" id="DAAGBW010000003">
    <property type="protein sequence ID" value="HAB2424174.1"/>
    <property type="molecule type" value="Genomic_DNA"/>
</dbReference>
<evidence type="ECO:0000313" key="60">
    <source>
        <dbReference type="EMBL" id="HAE1606410.1"/>
    </source>
</evidence>
<evidence type="ECO:0000313" key="30">
    <source>
        <dbReference type="EMBL" id="HAB1802423.1"/>
    </source>
</evidence>
<dbReference type="EMBL" id="DAAGVZ010000213">
    <property type="protein sequence ID" value="HAB4790031.1"/>
    <property type="molecule type" value="Genomic_DNA"/>
</dbReference>
<dbReference type="EMBL" id="AAMIBF010000001">
    <property type="protein sequence ID" value="EDH5700271.1"/>
    <property type="molecule type" value="Genomic_DNA"/>
</dbReference>
<evidence type="ECO:0000313" key="38">
    <source>
        <dbReference type="EMBL" id="HAB3946063.1"/>
    </source>
</evidence>
<evidence type="ECO:0000313" key="63">
    <source>
        <dbReference type="EMBL" id="HAE4618085.1"/>
    </source>
</evidence>
<evidence type="ECO:0000313" key="61">
    <source>
        <dbReference type="EMBL" id="HAE1642369.1"/>
    </source>
</evidence>
<evidence type="ECO:0000313" key="2">
    <source>
        <dbReference type="EMBL" id="EBF7616719.1"/>
    </source>
</evidence>
<dbReference type="EMBL" id="AAHORV010000031">
    <property type="protein sequence ID" value="EBY6739290.1"/>
    <property type="molecule type" value="Genomic_DNA"/>
</dbReference>
<dbReference type="EMBL" id="DAAHHO010000003">
    <property type="protein sequence ID" value="HAB6236352.1"/>
    <property type="molecule type" value="Genomic_DNA"/>
</dbReference>
<dbReference type="EMBL" id="AAGQWK010000020">
    <property type="protein sequence ID" value="EBR0143648.1"/>
    <property type="molecule type" value="Genomic_DNA"/>
</dbReference>
<evidence type="ECO:0000313" key="19">
    <source>
        <dbReference type="EMBL" id="EDB6499436.1"/>
    </source>
</evidence>
<evidence type="ECO:0000313" key="10">
    <source>
        <dbReference type="EMBL" id="EBY0576608.1"/>
    </source>
</evidence>
<evidence type="ECO:0000313" key="18">
    <source>
        <dbReference type="EMBL" id="ECU7931177.1"/>
    </source>
</evidence>
<dbReference type="EMBL" id="DAAFUE010000003">
    <property type="protein sequence ID" value="HAB1570145.1"/>
    <property type="molecule type" value="Genomic_DNA"/>
</dbReference>
<evidence type="ECO:0000313" key="3">
    <source>
        <dbReference type="EMBL" id="EBG3095309.1"/>
    </source>
</evidence>
<evidence type="ECO:0000313" key="22">
    <source>
        <dbReference type="EMBL" id="EDG5797487.1"/>
    </source>
</evidence>
<evidence type="ECO:0000313" key="52">
    <source>
        <dbReference type="EMBL" id="HAE0112318.1"/>
    </source>
</evidence>
<dbReference type="EMBL" id="AAHDEP010000043">
    <property type="protein sequence ID" value="EBU7987123.1"/>
    <property type="molecule type" value="Genomic_DNA"/>
</dbReference>
<dbReference type="Proteomes" id="UP000839928">
    <property type="component" value="Unassembled WGS sequence"/>
</dbReference>
<evidence type="ECO:0000313" key="69">
    <source>
        <dbReference type="EMBL" id="HAF0562694.1"/>
    </source>
</evidence>
<dbReference type="EMBL" id="DAAHCK010000002">
    <property type="protein sequence ID" value="HAB5523362.1"/>
    <property type="molecule type" value="Genomic_DNA"/>
</dbReference>
<dbReference type="EMBL" id="DAAGNE010000102">
    <property type="protein sequence ID" value="HAB3746074.1"/>
    <property type="molecule type" value="Genomic_DNA"/>
</dbReference>
<evidence type="ECO:0000313" key="34">
    <source>
        <dbReference type="EMBL" id="HAB2369607.1"/>
    </source>
</evidence>
<comment type="caution">
    <text evidence="75">The sequence shown here is derived from an EMBL/GenBank/DDBJ whole genome shotgun (WGS) entry which is preliminary data.</text>
</comment>
<evidence type="ECO:0000313" key="42">
    <source>
        <dbReference type="EMBL" id="HAB5020758.1"/>
    </source>
</evidence>
<evidence type="ECO:0000313" key="65">
    <source>
        <dbReference type="EMBL" id="HAE6727973.1"/>
    </source>
</evidence>
<dbReference type="EMBL" id="DAASRO010000003">
    <property type="protein sequence ID" value="HAE6727973.1"/>
    <property type="molecule type" value="Genomic_DNA"/>
</dbReference>
<reference evidence="75 76" key="2">
    <citation type="submission" date="2018-04" db="EMBL/GenBank/DDBJ databases">
        <title>Serotype diversity and antimicrobial resistance among Salmonella enterica isolated from patients at an equine referral hospital.</title>
        <authorList>
            <person name="Leon I.M."/>
            <person name="Lawhon S.D."/>
            <person name="Norman K.N."/>
            <person name="Threadgill D.S."/>
            <person name="Ohta N."/>
            <person name="Vinasco J."/>
            <person name="Scott H.M."/>
        </authorList>
    </citation>
    <scope>NUCLEOTIDE SEQUENCE [LARGE SCALE GENOMIC DNA]</scope>
    <source>
        <strain evidence="75 76">167</strain>
    </source>
</reference>
<dbReference type="EMBL" id="AAHRZG010000002">
    <property type="protein sequence ID" value="EBZ7016579.1"/>
    <property type="molecule type" value="Genomic_DNA"/>
</dbReference>
<dbReference type="EMBL" id="AAMEQR010000006">
    <property type="protein sequence ID" value="EDG5797487.1"/>
    <property type="molecule type" value="Genomic_DNA"/>
</dbReference>
<dbReference type="EMBL" id="DAAFWQ010000148">
    <property type="protein sequence ID" value="HAB1827462.1"/>
    <property type="molecule type" value="Genomic_DNA"/>
</dbReference>
<dbReference type="EMBL" id="DAAQQN010000002">
    <property type="protein sequence ID" value="HAE0448426.1"/>
    <property type="molecule type" value="Genomic_DNA"/>
</dbReference>
<dbReference type="EMBL" id="DAAFXG010000003">
    <property type="protein sequence ID" value="HAB1882478.1"/>
    <property type="molecule type" value="Genomic_DNA"/>
</dbReference>
<dbReference type="EMBL" id="DAAGBK010000003">
    <property type="protein sequence ID" value="HAB2369607.1"/>
    <property type="molecule type" value="Genomic_DNA"/>
</dbReference>
<evidence type="ECO:0000313" key="44">
    <source>
        <dbReference type="EMBL" id="HAB5385918.1"/>
    </source>
</evidence>
<evidence type="ECO:0000313" key="12">
    <source>
        <dbReference type="EMBL" id="EBY6739290.1"/>
    </source>
</evidence>
<dbReference type="EMBL" id="DAASYN010000017">
    <property type="protein sequence ID" value="HAE7559643.1"/>
    <property type="molecule type" value="Genomic_DNA"/>
</dbReference>
<dbReference type="EMBL" id="AAGUFA010000001">
    <property type="protein sequence ID" value="EBS0215281.1"/>
    <property type="molecule type" value="Genomic_DNA"/>
</dbReference>
<proteinExistence type="predicted"/>
<dbReference type="EMBL" id="AALSOQ010000019">
    <property type="protein sequence ID" value="EDC9468374.1"/>
    <property type="molecule type" value="Genomic_DNA"/>
</dbReference>
<evidence type="ECO:0000313" key="16">
    <source>
        <dbReference type="EMBL" id="ECB6379950.1"/>
    </source>
</evidence>
<evidence type="ECO:0000313" key="45">
    <source>
        <dbReference type="EMBL" id="HAB5523362.1"/>
    </source>
</evidence>
<evidence type="ECO:0000313" key="26">
    <source>
        <dbReference type="EMBL" id="EDH9228204.1"/>
    </source>
</evidence>
<evidence type="ECO:0000313" key="57">
    <source>
        <dbReference type="EMBL" id="HAE1320472.1"/>
    </source>
</evidence>
<dbReference type="EMBL" id="DAATXT010000070">
    <property type="protein sequence ID" value="HAF0562694.1"/>
    <property type="molecule type" value="Genomic_DNA"/>
</dbReference>
<dbReference type="EMBL" id="AAGTMP010000029">
    <property type="protein sequence ID" value="EBR8144026.1"/>
    <property type="molecule type" value="Genomic_DNA"/>
</dbReference>
<evidence type="ECO:0000313" key="53">
    <source>
        <dbReference type="EMBL" id="HAE0205352.1"/>
    </source>
</evidence>
<evidence type="ECO:0000313" key="24">
    <source>
        <dbReference type="EMBL" id="EDH6339203.1"/>
    </source>
</evidence>
<evidence type="ECO:0000313" key="7">
    <source>
        <dbReference type="EMBL" id="EBR9966381.1"/>
    </source>
</evidence>
<dbReference type="EMBL" id="AAGQKS010000007">
    <property type="protein sequence ID" value="EBQ8900538.1"/>
    <property type="molecule type" value="Genomic_DNA"/>
</dbReference>
<organism evidence="75 76">
    <name type="scientific">Salmonella enterica subsp. enterica serovar Agona</name>
    <dbReference type="NCBI Taxonomy" id="58095"/>
    <lineage>
        <taxon>Bacteria</taxon>
        <taxon>Pseudomonadati</taxon>
        <taxon>Pseudomonadota</taxon>
        <taxon>Gammaproteobacteria</taxon>
        <taxon>Enterobacterales</taxon>
        <taxon>Enterobacteriaceae</taxon>
        <taxon>Salmonella</taxon>
    </lineage>
</organism>
<dbReference type="EMBL" id="DAAFWP010000003">
    <property type="protein sequence ID" value="HAB1802423.1"/>
    <property type="molecule type" value="Genomic_DNA"/>
</dbReference>
<evidence type="ECO:0000313" key="56">
    <source>
        <dbReference type="EMBL" id="HAE1239768.1"/>
    </source>
</evidence>
<evidence type="ECO:0000313" key="36">
    <source>
        <dbReference type="EMBL" id="HAB3683812.1"/>
    </source>
</evidence>
<evidence type="ECO:0000313" key="55">
    <source>
        <dbReference type="EMBL" id="HAE1219678.1"/>
    </source>
</evidence>
<dbReference type="EMBL" id="DAAWDN010000100">
    <property type="protein sequence ID" value="HAF7548812.1"/>
    <property type="molecule type" value="Genomic_DNA"/>
</dbReference>
<dbReference type="EMBL" id="DAAQNS010000003">
    <property type="protein sequence ID" value="HAE0112318.1"/>
    <property type="molecule type" value="Genomic_DNA"/>
</dbReference>
<evidence type="ECO:0000313" key="31">
    <source>
        <dbReference type="EMBL" id="HAB1827462.1"/>
    </source>
</evidence>
<evidence type="ECO:0000313" key="35">
    <source>
        <dbReference type="EMBL" id="HAB2424174.1"/>
    </source>
</evidence>
<evidence type="ECO:0000313" key="8">
    <source>
        <dbReference type="EMBL" id="EBS0215281.1"/>
    </source>
</evidence>
<dbReference type="EMBL" id="DAAGMN010000110">
    <property type="protein sequence ID" value="HAB3683812.1"/>
    <property type="molecule type" value="Genomic_DNA"/>
</dbReference>